<feature type="compositionally biased region" description="Low complexity" evidence="1">
    <location>
        <begin position="322"/>
        <end position="332"/>
    </location>
</feature>
<feature type="domain" description="RNase H type-1" evidence="2">
    <location>
        <begin position="805"/>
        <end position="909"/>
    </location>
</feature>
<dbReference type="Pfam" id="PF14392">
    <property type="entry name" value="zf-CCHC_4"/>
    <property type="match status" value="1"/>
</dbReference>
<dbReference type="InterPro" id="IPR025836">
    <property type="entry name" value="Zn_knuckle_CX2CX4HX4C"/>
</dbReference>
<evidence type="ECO:0008006" key="7">
    <source>
        <dbReference type="Google" id="ProtNLM"/>
    </source>
</evidence>
<evidence type="ECO:0000313" key="5">
    <source>
        <dbReference type="EMBL" id="KAK1661004.1"/>
    </source>
</evidence>
<accession>A0AAD8SNT0</accession>
<feature type="region of interest" description="Disordered" evidence="1">
    <location>
        <begin position="1"/>
        <end position="23"/>
    </location>
</feature>
<dbReference type="InterPro" id="IPR025558">
    <property type="entry name" value="DUF4283"/>
</dbReference>
<dbReference type="EMBL" id="JAUUTY010000003">
    <property type="protein sequence ID" value="KAK1661004.1"/>
    <property type="molecule type" value="Genomic_DNA"/>
</dbReference>
<dbReference type="AlphaFoldDB" id="A0AAD8SNT0"/>
<dbReference type="SUPFAM" id="SSF53098">
    <property type="entry name" value="Ribonuclease H-like"/>
    <property type="match status" value="1"/>
</dbReference>
<proteinExistence type="predicted"/>
<evidence type="ECO:0000259" key="4">
    <source>
        <dbReference type="Pfam" id="PF14392"/>
    </source>
</evidence>
<protein>
    <recommendedName>
        <fullName evidence="7">CCHC-type domain-containing protein</fullName>
    </recommendedName>
</protein>
<dbReference type="InterPro" id="IPR040256">
    <property type="entry name" value="At4g02000-like"/>
</dbReference>
<dbReference type="Gene3D" id="3.30.420.10">
    <property type="entry name" value="Ribonuclease H-like superfamily/Ribonuclease H"/>
    <property type="match status" value="1"/>
</dbReference>
<dbReference type="Pfam" id="PF14111">
    <property type="entry name" value="DUF4283"/>
    <property type="match status" value="1"/>
</dbReference>
<name>A0AAD8SNT0_LOLMU</name>
<dbReference type="InterPro" id="IPR044730">
    <property type="entry name" value="RNase_H-like_dom_plant"/>
</dbReference>
<dbReference type="GO" id="GO:0004523">
    <property type="term" value="F:RNA-DNA hybrid ribonuclease activity"/>
    <property type="evidence" value="ECO:0007669"/>
    <property type="project" value="InterPro"/>
</dbReference>
<dbReference type="InterPro" id="IPR002156">
    <property type="entry name" value="RNaseH_domain"/>
</dbReference>
<sequence>MTSASNGGDQGGADEAPTHPKLLVGGLAVYARRRGRRAAAVCEEPESSNWQPAARDGLESLDELLEGEVDMEDDDVIELEPEEEEPPPEVAQRWHLVGRYISQRKPNIEDMTDHFNGVWHLRTGVNFAPMGKNWFHVTLFSEGDFTFVARGGPWIYQGYPLLVAKVPNGARPSETVLNTVPLWVQVYDMPWNRQKKATAQLIGDSLGKYLEADLDADGYSPYDFLRLRADIPVDKRLRASITTQIKGTAETVTYLLRYERVPHFCFWCGFIGHDDSSCEKKRIGVPSLEYDTRLRCSPVRKFERRQAYAPPKQHSQIKKGLNFSSSSENSSNLGVPVDRRRNRNVVRHTGNHVPVRIDARDGFEEGEAEGSSEVDAELAEKINHLQLPLVRAKLNNALVERHDLVERSRGLKKSAERSIRGRRTKIQQTPVIIENPIPLAMYPAFPSASYLAGLGSEEMIPPLRGIDSFVFSASDTVMSDADSILGKRQAEQQEEVSIDKSNAVVIHDGVATEGLQKRGRLEGSRSNASSSWQAIQYGLELLKKGLVWRVGNGSQIRAWRDPWLQRPFSYRPISKQGNCRLRRVADFISEDGTWNMELLRKYFLELDVEEIVKIKPDGDVLAWGPDARGIFSVKSAYRLAWESTHRTSSCTASRAPDGNRVVWDTVWGCPAPPKLWEGMREVWPLKELHDIANTGPEWLLHNLEMASEQERLMMLMTFWRIWHVRNEVVHHKQPPPMEASRRFLCSYVDSLLLIKQNPVADTVKGKNVIMYDHMQSKKRGSPALKRRAENQKKWTKPPPGWMKLNVDGAWESLQNRGGVGMILRDEEGQIIVTTCSNLERCASPLEAEAIACNQGIALALQHTNLPLLVESDCLVLTSMVQEEGVNRSSVAAIVNDIKKLCRQGRVVQIASVPDLETNHLLRFDVSGEMQSPPSTLARAWD</sequence>
<evidence type="ECO:0000259" key="3">
    <source>
        <dbReference type="Pfam" id="PF14111"/>
    </source>
</evidence>
<keyword evidence="6" id="KW-1185">Reference proteome</keyword>
<feature type="region of interest" description="Disordered" evidence="1">
    <location>
        <begin position="779"/>
        <end position="798"/>
    </location>
</feature>
<dbReference type="InterPro" id="IPR012337">
    <property type="entry name" value="RNaseH-like_sf"/>
</dbReference>
<feature type="domain" description="Zinc knuckle CX2CX4HX4C" evidence="4">
    <location>
        <begin position="247"/>
        <end position="280"/>
    </location>
</feature>
<dbReference type="InterPro" id="IPR036397">
    <property type="entry name" value="RNaseH_sf"/>
</dbReference>
<evidence type="ECO:0000256" key="1">
    <source>
        <dbReference type="SAM" id="MobiDB-lite"/>
    </source>
</evidence>
<dbReference type="GO" id="GO:0003676">
    <property type="term" value="F:nucleic acid binding"/>
    <property type="evidence" value="ECO:0007669"/>
    <property type="project" value="InterPro"/>
</dbReference>
<organism evidence="5 6">
    <name type="scientific">Lolium multiflorum</name>
    <name type="common">Italian ryegrass</name>
    <name type="synonym">Lolium perenne subsp. multiflorum</name>
    <dbReference type="NCBI Taxonomy" id="4521"/>
    <lineage>
        <taxon>Eukaryota</taxon>
        <taxon>Viridiplantae</taxon>
        <taxon>Streptophyta</taxon>
        <taxon>Embryophyta</taxon>
        <taxon>Tracheophyta</taxon>
        <taxon>Spermatophyta</taxon>
        <taxon>Magnoliopsida</taxon>
        <taxon>Liliopsida</taxon>
        <taxon>Poales</taxon>
        <taxon>Poaceae</taxon>
        <taxon>BOP clade</taxon>
        <taxon>Pooideae</taxon>
        <taxon>Poodae</taxon>
        <taxon>Poeae</taxon>
        <taxon>Poeae Chloroplast Group 2 (Poeae type)</taxon>
        <taxon>Loliodinae</taxon>
        <taxon>Loliinae</taxon>
        <taxon>Lolium</taxon>
    </lineage>
</organism>
<dbReference type="CDD" id="cd06222">
    <property type="entry name" value="RNase_H_like"/>
    <property type="match status" value="1"/>
</dbReference>
<dbReference type="PANTHER" id="PTHR31286">
    <property type="entry name" value="GLYCINE-RICH CELL WALL STRUCTURAL PROTEIN 1.8-LIKE"/>
    <property type="match status" value="1"/>
</dbReference>
<comment type="caution">
    <text evidence="5">The sequence shown here is derived from an EMBL/GenBank/DDBJ whole genome shotgun (WGS) entry which is preliminary data.</text>
</comment>
<evidence type="ECO:0000259" key="2">
    <source>
        <dbReference type="Pfam" id="PF13456"/>
    </source>
</evidence>
<feature type="domain" description="DUF4283" evidence="3">
    <location>
        <begin position="93"/>
        <end position="167"/>
    </location>
</feature>
<dbReference type="Pfam" id="PF13456">
    <property type="entry name" value="RVT_3"/>
    <property type="match status" value="1"/>
</dbReference>
<gene>
    <name evidence="5" type="ORF">QYE76_049163</name>
</gene>
<feature type="region of interest" description="Disordered" evidence="1">
    <location>
        <begin position="305"/>
        <end position="336"/>
    </location>
</feature>
<dbReference type="PANTHER" id="PTHR31286:SF134">
    <property type="entry name" value="OS01G0559450 PROTEIN"/>
    <property type="match status" value="1"/>
</dbReference>
<dbReference type="Proteomes" id="UP001231189">
    <property type="component" value="Unassembled WGS sequence"/>
</dbReference>
<reference evidence="5" key="1">
    <citation type="submission" date="2023-07" db="EMBL/GenBank/DDBJ databases">
        <title>A chromosome-level genome assembly of Lolium multiflorum.</title>
        <authorList>
            <person name="Chen Y."/>
            <person name="Copetti D."/>
            <person name="Kolliker R."/>
            <person name="Studer B."/>
        </authorList>
    </citation>
    <scope>NUCLEOTIDE SEQUENCE</scope>
    <source>
        <strain evidence="5">02402/16</strain>
        <tissue evidence="5">Leaf</tissue>
    </source>
</reference>
<evidence type="ECO:0000313" key="6">
    <source>
        <dbReference type="Proteomes" id="UP001231189"/>
    </source>
</evidence>